<evidence type="ECO:0000259" key="6">
    <source>
        <dbReference type="Pfam" id="PF03016"/>
    </source>
</evidence>
<evidence type="ECO:0000256" key="2">
    <source>
        <dbReference type="ARBA" id="ARBA00010271"/>
    </source>
</evidence>
<keyword evidence="5" id="KW-0333">Golgi apparatus</keyword>
<sequence length="507" mass="58255">MKILGLSEMSSGKWNCAGWITEEFLILKVIMMMVPFFMLTVLAAGKHPHVCRWGFVVKCDYRYNSTFDQYNGTEVFNLSKPSFNLRPYVDETKVLNASKPWFILPYVNESSEPHLLQEQNGKSSILDKMEIGLAEARAAIREARNGNRTPDSDYVPKGPMYWNAKAFHRSYLEMEKQFKVFSYGEGEPPIFHNAPCKSKYSMEGNFMHAIEMNNHFRTKDPEKAHVFFLPRVGYGYERVSQNLSPVKKTATDYVSVIAARYPYWNRSLGADHFTLACHDMCGGTSLSLPSPHKNSIRVLCNANTSEGFKPIKDVSFPEINLKTSSIKRFSGGQSAFKRSILAFFAGGVHGPIRPVLLKHWENKDEDIQVHKYLPKGTSYHEMMRKSKFCLCPSGYEVASPKVVEAIYTGCVPVLISEHYVPPFNDVLNWKSFSVEVSVKEIPNLKEILMSIPPKQYIRMQKRVEQIGRHFEVHSPPKRFDVFHMILHSVWLRRLNLEIHHDQRIVSQ</sequence>
<dbReference type="PANTHER" id="PTHR11062:SF206">
    <property type="entry name" value="EXOSTOSIN FAMILY PROTEIN"/>
    <property type="match status" value="1"/>
</dbReference>
<evidence type="ECO:0000256" key="4">
    <source>
        <dbReference type="ARBA" id="ARBA00022968"/>
    </source>
</evidence>
<dbReference type="Proteomes" id="UP001374584">
    <property type="component" value="Unassembled WGS sequence"/>
</dbReference>
<comment type="subcellular location">
    <subcellularLocation>
        <location evidence="1">Golgi apparatus membrane</location>
        <topology evidence="1">Single-pass type II membrane protein</topology>
    </subcellularLocation>
</comment>
<keyword evidence="3" id="KW-0328">Glycosyltransferase</keyword>
<keyword evidence="8" id="KW-1185">Reference proteome</keyword>
<dbReference type="GO" id="GO:0016757">
    <property type="term" value="F:glycosyltransferase activity"/>
    <property type="evidence" value="ECO:0007669"/>
    <property type="project" value="UniProtKB-KW"/>
</dbReference>
<evidence type="ECO:0000256" key="5">
    <source>
        <dbReference type="ARBA" id="ARBA00023034"/>
    </source>
</evidence>
<keyword evidence="4" id="KW-0812">Transmembrane</keyword>
<dbReference type="EMBL" id="JAYMYR010000006">
    <property type="protein sequence ID" value="KAK7355467.1"/>
    <property type="molecule type" value="Genomic_DNA"/>
</dbReference>
<reference evidence="7 8" key="1">
    <citation type="submission" date="2024-01" db="EMBL/GenBank/DDBJ databases">
        <title>The genomes of 5 underutilized Papilionoideae crops provide insights into root nodulation and disease resistanc.</title>
        <authorList>
            <person name="Jiang F."/>
        </authorList>
    </citation>
    <scope>NUCLEOTIDE SEQUENCE [LARGE SCALE GENOMIC DNA]</scope>
    <source>
        <strain evidence="7">JINMINGXINNONG_FW02</strain>
        <tissue evidence="7">Leaves</tissue>
    </source>
</reference>
<dbReference type="AlphaFoldDB" id="A0AAN9MJ88"/>
<evidence type="ECO:0000256" key="1">
    <source>
        <dbReference type="ARBA" id="ARBA00004323"/>
    </source>
</evidence>
<comment type="similarity">
    <text evidence="2">Belongs to the glycosyltransferase 47 family.</text>
</comment>
<feature type="domain" description="Exostosin GT47" evidence="6">
    <location>
        <begin position="175"/>
        <end position="451"/>
    </location>
</feature>
<keyword evidence="4" id="KW-0735">Signal-anchor</keyword>
<proteinExistence type="inferred from homology"/>
<comment type="caution">
    <text evidence="7">The sequence shown here is derived from an EMBL/GenBank/DDBJ whole genome shotgun (WGS) entry which is preliminary data.</text>
</comment>
<gene>
    <name evidence="7" type="ORF">VNO80_14723</name>
</gene>
<dbReference type="InterPro" id="IPR040911">
    <property type="entry name" value="Exostosin_GT47"/>
</dbReference>
<name>A0AAN9MJ88_PHACN</name>
<organism evidence="7 8">
    <name type="scientific">Phaseolus coccineus</name>
    <name type="common">Scarlet runner bean</name>
    <name type="synonym">Phaseolus multiflorus</name>
    <dbReference type="NCBI Taxonomy" id="3886"/>
    <lineage>
        <taxon>Eukaryota</taxon>
        <taxon>Viridiplantae</taxon>
        <taxon>Streptophyta</taxon>
        <taxon>Embryophyta</taxon>
        <taxon>Tracheophyta</taxon>
        <taxon>Spermatophyta</taxon>
        <taxon>Magnoliopsida</taxon>
        <taxon>eudicotyledons</taxon>
        <taxon>Gunneridae</taxon>
        <taxon>Pentapetalae</taxon>
        <taxon>rosids</taxon>
        <taxon>fabids</taxon>
        <taxon>Fabales</taxon>
        <taxon>Fabaceae</taxon>
        <taxon>Papilionoideae</taxon>
        <taxon>50 kb inversion clade</taxon>
        <taxon>NPAAA clade</taxon>
        <taxon>indigoferoid/millettioid clade</taxon>
        <taxon>Phaseoleae</taxon>
        <taxon>Phaseolus</taxon>
    </lineage>
</organism>
<dbReference type="Gene3D" id="3.40.50.2000">
    <property type="entry name" value="Glycogen Phosphorylase B"/>
    <property type="match status" value="1"/>
</dbReference>
<dbReference type="GO" id="GO:0000139">
    <property type="term" value="C:Golgi membrane"/>
    <property type="evidence" value="ECO:0007669"/>
    <property type="project" value="UniProtKB-SubCell"/>
</dbReference>
<dbReference type="InterPro" id="IPR004263">
    <property type="entry name" value="Exostosin"/>
</dbReference>
<accession>A0AAN9MJ88</accession>
<evidence type="ECO:0000256" key="3">
    <source>
        <dbReference type="ARBA" id="ARBA00022676"/>
    </source>
</evidence>
<dbReference type="Pfam" id="PF03016">
    <property type="entry name" value="Exostosin_GT47"/>
    <property type="match status" value="1"/>
</dbReference>
<protein>
    <recommendedName>
        <fullName evidence="6">Exostosin GT47 domain-containing protein</fullName>
    </recommendedName>
</protein>
<dbReference type="PANTHER" id="PTHR11062">
    <property type="entry name" value="EXOSTOSIN HEPARAN SULFATE GLYCOSYLTRANSFERASE -RELATED"/>
    <property type="match status" value="1"/>
</dbReference>
<evidence type="ECO:0000313" key="8">
    <source>
        <dbReference type="Proteomes" id="UP001374584"/>
    </source>
</evidence>
<evidence type="ECO:0000313" key="7">
    <source>
        <dbReference type="EMBL" id="KAK7355467.1"/>
    </source>
</evidence>
<keyword evidence="3" id="KW-0808">Transferase</keyword>